<dbReference type="PANTHER" id="PTHR47926">
    <property type="entry name" value="PENTATRICOPEPTIDE REPEAT-CONTAINING PROTEIN"/>
    <property type="match status" value="1"/>
</dbReference>
<dbReference type="InterPro" id="IPR046848">
    <property type="entry name" value="E_motif"/>
</dbReference>
<protein>
    <submittedName>
        <fullName evidence="5">Pentatricopeptide repeat-containing protein At5g37570</fullName>
    </submittedName>
</protein>
<dbReference type="GeneID" id="108853689"/>
<dbReference type="PANTHER" id="PTHR47926:SF467">
    <property type="entry name" value="REPEAT-CONTAINING PROTEIN, PUTATIVE-RELATED"/>
    <property type="match status" value="1"/>
</dbReference>
<dbReference type="AlphaFoldDB" id="A0A6J0NCZ1"/>
<dbReference type="Pfam" id="PF13041">
    <property type="entry name" value="PPR_2"/>
    <property type="match status" value="2"/>
</dbReference>
<evidence type="ECO:0000256" key="1">
    <source>
        <dbReference type="ARBA" id="ARBA00022737"/>
    </source>
</evidence>
<dbReference type="GO" id="GO:0009451">
    <property type="term" value="P:RNA modification"/>
    <property type="evidence" value="ECO:0007669"/>
    <property type="project" value="InterPro"/>
</dbReference>
<dbReference type="NCBIfam" id="TIGR00756">
    <property type="entry name" value="PPR"/>
    <property type="match status" value="6"/>
</dbReference>
<reference evidence="4" key="1">
    <citation type="journal article" date="2019" name="Database">
        <title>The radish genome database (RadishGD): an integrated information resource for radish genomics.</title>
        <authorList>
            <person name="Yu H.J."/>
            <person name="Baek S."/>
            <person name="Lee Y.J."/>
            <person name="Cho A."/>
            <person name="Mun J.H."/>
        </authorList>
    </citation>
    <scope>NUCLEOTIDE SEQUENCE [LARGE SCALE GENOMIC DNA]</scope>
    <source>
        <strain evidence="4">cv. WK10039</strain>
    </source>
</reference>
<evidence type="ECO:0000313" key="4">
    <source>
        <dbReference type="Proteomes" id="UP000504610"/>
    </source>
</evidence>
<dbReference type="FunFam" id="1.25.40.10:FF:001156">
    <property type="entry name" value="Pentatricopeptide repeat-containing protein At5g61800"/>
    <property type="match status" value="1"/>
</dbReference>
<gene>
    <name evidence="5" type="primary">LOC108853689</name>
</gene>
<evidence type="ECO:0000313" key="5">
    <source>
        <dbReference type="RefSeq" id="XP_018482607.2"/>
    </source>
</evidence>
<dbReference type="Pfam" id="PF01535">
    <property type="entry name" value="PPR"/>
    <property type="match status" value="5"/>
</dbReference>
<dbReference type="PROSITE" id="PS51375">
    <property type="entry name" value="PPR"/>
    <property type="match status" value="4"/>
</dbReference>
<reference evidence="5" key="2">
    <citation type="submission" date="2025-08" db="UniProtKB">
        <authorList>
            <consortium name="RefSeq"/>
        </authorList>
    </citation>
    <scope>IDENTIFICATION</scope>
    <source>
        <tissue evidence="5">Leaf</tissue>
    </source>
</reference>
<feature type="repeat" description="PPR" evidence="3">
    <location>
        <begin position="238"/>
        <end position="268"/>
    </location>
</feature>
<proteinExistence type="inferred from homology"/>
<feature type="repeat" description="PPR" evidence="3">
    <location>
        <begin position="269"/>
        <end position="303"/>
    </location>
</feature>
<keyword evidence="1" id="KW-0677">Repeat</keyword>
<dbReference type="RefSeq" id="XP_018482607.2">
    <property type="nucleotide sequence ID" value="XM_018627105.2"/>
</dbReference>
<dbReference type="InterPro" id="IPR046960">
    <property type="entry name" value="PPR_At4g14850-like_plant"/>
</dbReference>
<dbReference type="InterPro" id="IPR011990">
    <property type="entry name" value="TPR-like_helical_dom_sf"/>
</dbReference>
<dbReference type="KEGG" id="rsz:108853689"/>
<evidence type="ECO:0000256" key="3">
    <source>
        <dbReference type="PROSITE-ProRule" id="PRU00708"/>
    </source>
</evidence>
<keyword evidence="4" id="KW-1185">Reference proteome</keyword>
<comment type="similarity">
    <text evidence="2">Belongs to the PPR family. PCMP-E subfamily.</text>
</comment>
<dbReference type="GO" id="GO:0003723">
    <property type="term" value="F:RNA binding"/>
    <property type="evidence" value="ECO:0007669"/>
    <property type="project" value="InterPro"/>
</dbReference>
<dbReference type="Pfam" id="PF20431">
    <property type="entry name" value="E_motif"/>
    <property type="match status" value="1"/>
</dbReference>
<feature type="repeat" description="PPR" evidence="3">
    <location>
        <begin position="373"/>
        <end position="407"/>
    </location>
</feature>
<dbReference type="Proteomes" id="UP000504610">
    <property type="component" value="Chromosome 4"/>
</dbReference>
<dbReference type="InterPro" id="IPR002885">
    <property type="entry name" value="PPR_rpt"/>
</dbReference>
<accession>A0A6J0NCZ1</accession>
<dbReference type="FunFam" id="1.25.40.10:FF:000334">
    <property type="entry name" value="Pentatricopeptide repeat-containing protein"/>
    <property type="match status" value="1"/>
</dbReference>
<dbReference type="OrthoDB" id="185373at2759"/>
<sequence>MIQRSSPLSLASIETLLRLCKSEVQLRQIHAKIIRKGLEQDQNLVSIFLSSSSSSSSSLPYSSSVFERVPHPCTHLWNCLIKRYSNNRFLLFDTVSLLVRMMRAGLARPDEYTFPLVVKVCASNGQVRVGSSVHALVLRNGFDKDVVLATSFVDFYGKCKDLPSARKVFGEMPERNAVSWTALIVAYVRSGELEEAKKMFDVMPERNIGSWNALIDGFVKSGDLVNAKKLFDEMPEKDVISYTSMIDGYAKGGDMRSARVLFEEASDVDVRAWSALITGYAQNGQPKEAVGMFYEMCEKNVKPDVFVMVSLMSACSQMGSFELCEQVDTYLHQNMANGLLSSHYVTPALIDMNAKCGHMERAARLFEEMPRRDLVSYCSMMEGMGIHGCGGEAVRLFERMLEEGIVPDSVAFTVILKVCSQAKLVEDGLRYFELMRKEYCIVASPDHYSCVVSLLSRSGKLKEAYELLKSMPVEPHASAWGSVLGGCSVHGDTEIAEAVARRLFELEPQSAGNYVLLSNMYAAIDRWADVALVRDKMKENGIKKISGRSWIGR</sequence>
<evidence type="ECO:0000256" key="2">
    <source>
        <dbReference type="ARBA" id="ARBA00061659"/>
    </source>
</evidence>
<feature type="repeat" description="PPR" evidence="3">
    <location>
        <begin position="176"/>
        <end position="210"/>
    </location>
</feature>
<organism evidence="4 5">
    <name type="scientific">Raphanus sativus</name>
    <name type="common">Radish</name>
    <name type="synonym">Raphanus raphanistrum var. sativus</name>
    <dbReference type="NCBI Taxonomy" id="3726"/>
    <lineage>
        <taxon>Eukaryota</taxon>
        <taxon>Viridiplantae</taxon>
        <taxon>Streptophyta</taxon>
        <taxon>Embryophyta</taxon>
        <taxon>Tracheophyta</taxon>
        <taxon>Spermatophyta</taxon>
        <taxon>Magnoliopsida</taxon>
        <taxon>eudicotyledons</taxon>
        <taxon>Gunneridae</taxon>
        <taxon>Pentapetalae</taxon>
        <taxon>rosids</taxon>
        <taxon>malvids</taxon>
        <taxon>Brassicales</taxon>
        <taxon>Brassicaceae</taxon>
        <taxon>Brassiceae</taxon>
        <taxon>Raphanus</taxon>
    </lineage>
</organism>
<name>A0A6J0NCZ1_RAPSA</name>
<dbReference type="Gene3D" id="1.25.40.10">
    <property type="entry name" value="Tetratricopeptide repeat domain"/>
    <property type="match status" value="4"/>
</dbReference>